<feature type="transmembrane region" description="Helical" evidence="6">
    <location>
        <begin position="353"/>
        <end position="373"/>
    </location>
</feature>
<dbReference type="CDD" id="cd17324">
    <property type="entry name" value="MFS_NepI_like"/>
    <property type="match status" value="1"/>
</dbReference>
<keyword evidence="9" id="KW-1185">Reference proteome</keyword>
<feature type="transmembrane region" description="Helical" evidence="6">
    <location>
        <begin position="293"/>
        <end position="315"/>
    </location>
</feature>
<feature type="transmembrane region" description="Helical" evidence="6">
    <location>
        <begin position="62"/>
        <end position="82"/>
    </location>
</feature>
<dbReference type="EMBL" id="VFOK01000001">
    <property type="protein sequence ID" value="TQL32507.1"/>
    <property type="molecule type" value="Genomic_DNA"/>
</dbReference>
<evidence type="ECO:0000313" key="8">
    <source>
        <dbReference type="EMBL" id="TQL32507.1"/>
    </source>
</evidence>
<evidence type="ECO:0000313" key="9">
    <source>
        <dbReference type="Proteomes" id="UP000318336"/>
    </source>
</evidence>
<feature type="transmembrane region" description="Helical" evidence="6">
    <location>
        <begin position="231"/>
        <end position="253"/>
    </location>
</feature>
<accession>A0A542X9I9</accession>
<dbReference type="AlphaFoldDB" id="A0A542X9I9"/>
<feature type="transmembrane region" description="Helical" evidence="6">
    <location>
        <begin position="119"/>
        <end position="142"/>
    </location>
</feature>
<evidence type="ECO:0000256" key="2">
    <source>
        <dbReference type="ARBA" id="ARBA00022475"/>
    </source>
</evidence>
<comment type="subcellular location">
    <subcellularLocation>
        <location evidence="1">Cell membrane</location>
        <topology evidence="1">Multi-pass membrane protein</topology>
    </subcellularLocation>
</comment>
<dbReference type="PROSITE" id="PS50850">
    <property type="entry name" value="MFS"/>
    <property type="match status" value="1"/>
</dbReference>
<feature type="transmembrane region" description="Helical" evidence="6">
    <location>
        <begin position="321"/>
        <end position="341"/>
    </location>
</feature>
<keyword evidence="4 6" id="KW-1133">Transmembrane helix</keyword>
<gene>
    <name evidence="8" type="ORF">FB554_0633</name>
</gene>
<dbReference type="PANTHER" id="PTHR43124:SF3">
    <property type="entry name" value="CHLORAMPHENICOL EFFLUX PUMP RV0191"/>
    <property type="match status" value="1"/>
</dbReference>
<dbReference type="Pfam" id="PF07690">
    <property type="entry name" value="MFS_1"/>
    <property type="match status" value="1"/>
</dbReference>
<dbReference type="InterPro" id="IPR020846">
    <property type="entry name" value="MFS_dom"/>
</dbReference>
<dbReference type="PANTHER" id="PTHR43124">
    <property type="entry name" value="PURINE EFFLUX PUMP PBUE"/>
    <property type="match status" value="1"/>
</dbReference>
<feature type="transmembrane region" description="Helical" evidence="6">
    <location>
        <begin position="94"/>
        <end position="113"/>
    </location>
</feature>
<keyword evidence="5 6" id="KW-0472">Membrane</keyword>
<dbReference type="NCBIfam" id="NF033135">
    <property type="entry name" value="cmx_cmrA"/>
    <property type="match status" value="1"/>
</dbReference>
<keyword evidence="2" id="KW-1003">Cell membrane</keyword>
<name>A0A542X9I9_9MICO</name>
<evidence type="ECO:0000259" key="7">
    <source>
        <dbReference type="PROSITE" id="PS50850"/>
    </source>
</evidence>
<dbReference type="InterPro" id="IPR050189">
    <property type="entry name" value="MFS_Efflux_Transporters"/>
</dbReference>
<sequence>MFLNRSVQKGPVVSLATQTSPTRTRLPLAVYVLALGTFCIGTSEFMLAGLLPQLAAGLDVSIARAGLLITAFALGMTFGAPLMTLATLRLPRRATLLGAALVFAAVHLLPLAFDGYAAILVGRVVAAVACATYWAVGAVIAVRLAGPGQTARALAAIVGGLTLANVLGVPLGTWIGEQLGWQAAFVAVAVATLAVTVVLRVMVPAQEHADASTPMRVLVRREVAAFRDRRVWLALATTATFQAAVFACFSYLAPLLTDVSGISASRVPLVLLLFGVGTFVGVTIGGRFADRNLLLNVFVSLGAMVLALLALVTLAGSPVGVVVATFLFGATSFSIAAALNGRVFAFAGEAPTLAASVNVSAFNVGNAAGPWLGGLVIDAGLGLRAPIWVAIALGLTSLTVATASWRVERGSGGGRTCPEAASAACA</sequence>
<reference evidence="8 9" key="1">
    <citation type="submission" date="2019-06" db="EMBL/GenBank/DDBJ databases">
        <title>Sequencing the genomes of 1000 actinobacteria strains.</title>
        <authorList>
            <person name="Klenk H.-P."/>
        </authorList>
    </citation>
    <scope>NUCLEOTIDE SEQUENCE [LARGE SCALE GENOMIC DNA]</scope>
    <source>
        <strain evidence="8 9">DSM 24617</strain>
    </source>
</reference>
<feature type="transmembrane region" description="Helical" evidence="6">
    <location>
        <begin position="385"/>
        <end position="405"/>
    </location>
</feature>
<evidence type="ECO:0000256" key="5">
    <source>
        <dbReference type="ARBA" id="ARBA00023136"/>
    </source>
</evidence>
<feature type="transmembrane region" description="Helical" evidence="6">
    <location>
        <begin position="181"/>
        <end position="203"/>
    </location>
</feature>
<protein>
    <submittedName>
        <fullName evidence="8">DHA1 family chloramphenicol resistance protein-like MFS transporter</fullName>
    </submittedName>
</protein>
<dbReference type="Proteomes" id="UP000318336">
    <property type="component" value="Unassembled WGS sequence"/>
</dbReference>
<feature type="domain" description="Major facilitator superfamily (MFS) profile" evidence="7">
    <location>
        <begin position="29"/>
        <end position="409"/>
    </location>
</feature>
<organism evidence="8 9">
    <name type="scientific">Barrientosiimonas humi</name>
    <dbReference type="NCBI Taxonomy" id="999931"/>
    <lineage>
        <taxon>Bacteria</taxon>
        <taxon>Bacillati</taxon>
        <taxon>Actinomycetota</taxon>
        <taxon>Actinomycetes</taxon>
        <taxon>Micrococcales</taxon>
        <taxon>Dermacoccaceae</taxon>
        <taxon>Barrientosiimonas</taxon>
    </lineage>
</organism>
<evidence type="ECO:0000256" key="4">
    <source>
        <dbReference type="ARBA" id="ARBA00022989"/>
    </source>
</evidence>
<dbReference type="InterPro" id="IPR011701">
    <property type="entry name" value="MFS"/>
</dbReference>
<dbReference type="GO" id="GO:0022857">
    <property type="term" value="F:transmembrane transporter activity"/>
    <property type="evidence" value="ECO:0007669"/>
    <property type="project" value="InterPro"/>
</dbReference>
<dbReference type="SUPFAM" id="SSF103473">
    <property type="entry name" value="MFS general substrate transporter"/>
    <property type="match status" value="1"/>
</dbReference>
<dbReference type="Gene3D" id="1.20.1250.20">
    <property type="entry name" value="MFS general substrate transporter like domains"/>
    <property type="match status" value="2"/>
</dbReference>
<feature type="transmembrane region" description="Helical" evidence="6">
    <location>
        <begin position="28"/>
        <end position="50"/>
    </location>
</feature>
<comment type="caution">
    <text evidence="8">The sequence shown here is derived from an EMBL/GenBank/DDBJ whole genome shotgun (WGS) entry which is preliminary data.</text>
</comment>
<evidence type="ECO:0000256" key="1">
    <source>
        <dbReference type="ARBA" id="ARBA00004651"/>
    </source>
</evidence>
<keyword evidence="3 6" id="KW-0812">Transmembrane</keyword>
<dbReference type="GO" id="GO:0005886">
    <property type="term" value="C:plasma membrane"/>
    <property type="evidence" value="ECO:0007669"/>
    <property type="project" value="UniProtKB-SubCell"/>
</dbReference>
<feature type="transmembrane region" description="Helical" evidence="6">
    <location>
        <begin position="154"/>
        <end position="175"/>
    </location>
</feature>
<proteinExistence type="predicted"/>
<dbReference type="OrthoDB" id="9814237at2"/>
<feature type="transmembrane region" description="Helical" evidence="6">
    <location>
        <begin position="265"/>
        <end position="286"/>
    </location>
</feature>
<dbReference type="InterPro" id="IPR036259">
    <property type="entry name" value="MFS_trans_sf"/>
</dbReference>
<evidence type="ECO:0000256" key="6">
    <source>
        <dbReference type="SAM" id="Phobius"/>
    </source>
</evidence>
<evidence type="ECO:0000256" key="3">
    <source>
        <dbReference type="ARBA" id="ARBA00022692"/>
    </source>
</evidence>